<protein>
    <submittedName>
        <fullName evidence="1">Uncharacterized protein</fullName>
    </submittedName>
</protein>
<dbReference type="CDD" id="cd11296">
    <property type="entry name" value="O-FucT_like"/>
    <property type="match status" value="1"/>
</dbReference>
<dbReference type="Proteomes" id="UP000613580">
    <property type="component" value="Unassembled WGS sequence"/>
</dbReference>
<dbReference type="Gene3D" id="3.40.50.11350">
    <property type="match status" value="1"/>
</dbReference>
<dbReference type="EMBL" id="JACAZE010000004">
    <property type="protein sequence ID" value="KAF7318569.1"/>
    <property type="molecule type" value="Genomic_DNA"/>
</dbReference>
<sequence>MVFATYLVGAHGDPPLPTYGAYHAYERALPQHSRRPLPLPLALEDETPVPLPLPKMLWFDNHGSRFGWGNYMQEMVLNAYLAYASDRAYVFDNYTWNREGPEVSQWHGKKIPARIPVSASITGPIVGGEIADRPRAVSQEWYHEVCPEGQRVVLDTRPFHAAWARRDGAPTALEIVERWAEYLKKFDAPCVEMRKGSPPLFGYKLTNDPRVLSLFPALSSSPILADLGWSPLIQGAFLANAHHLGLPPSHTSLPSLDPREPLKGLLVLHVRRGDYEQWCRDAVKHGDTFVGFNQFPELPDRPPQARPHDEGAFERCLPSIEQIVAKVRNVTVDSEKEVKHVYIMTNAHQPWLAQLVAALVTSMPQGVSISTSRDLSLSPEAKYVSQAVDMMIAQKAEMMIGNGYSSLTGNIVMLRMHNPRLDPRDTRFW</sequence>
<organism evidence="1 2">
    <name type="scientific">Mycena chlorophos</name>
    <name type="common">Agaric fungus</name>
    <name type="synonym">Agaricus chlorophos</name>
    <dbReference type="NCBI Taxonomy" id="658473"/>
    <lineage>
        <taxon>Eukaryota</taxon>
        <taxon>Fungi</taxon>
        <taxon>Dikarya</taxon>
        <taxon>Basidiomycota</taxon>
        <taxon>Agaricomycotina</taxon>
        <taxon>Agaricomycetes</taxon>
        <taxon>Agaricomycetidae</taxon>
        <taxon>Agaricales</taxon>
        <taxon>Marasmiineae</taxon>
        <taxon>Mycenaceae</taxon>
        <taxon>Mycena</taxon>
    </lineage>
</organism>
<comment type="caution">
    <text evidence="1">The sequence shown here is derived from an EMBL/GenBank/DDBJ whole genome shotgun (WGS) entry which is preliminary data.</text>
</comment>
<reference evidence="1" key="1">
    <citation type="submission" date="2020-05" db="EMBL/GenBank/DDBJ databases">
        <title>Mycena genomes resolve the evolution of fungal bioluminescence.</title>
        <authorList>
            <person name="Tsai I.J."/>
        </authorList>
    </citation>
    <scope>NUCLEOTIDE SEQUENCE</scope>
    <source>
        <strain evidence="1">110903Hualien_Pintung</strain>
    </source>
</reference>
<dbReference type="OrthoDB" id="2559662at2759"/>
<evidence type="ECO:0000313" key="1">
    <source>
        <dbReference type="EMBL" id="KAF7318569.1"/>
    </source>
</evidence>
<proteinExistence type="predicted"/>
<gene>
    <name evidence="1" type="ORF">HMN09_00367200</name>
</gene>
<accession>A0A8H6WH88</accession>
<evidence type="ECO:0000313" key="2">
    <source>
        <dbReference type="Proteomes" id="UP000613580"/>
    </source>
</evidence>
<name>A0A8H6WH88_MYCCL</name>
<dbReference type="AlphaFoldDB" id="A0A8H6WH88"/>
<keyword evidence="2" id="KW-1185">Reference proteome</keyword>